<keyword evidence="2" id="KW-1185">Reference proteome</keyword>
<dbReference type="AlphaFoldDB" id="A0AAD9I8T7"/>
<accession>A0AAD9I8T7</accession>
<comment type="caution">
    <text evidence="1">The sequence shown here is derived from an EMBL/GenBank/DDBJ whole genome shotgun (WGS) entry which is preliminary data.</text>
</comment>
<evidence type="ECO:0000313" key="2">
    <source>
        <dbReference type="Proteomes" id="UP001217918"/>
    </source>
</evidence>
<dbReference type="Proteomes" id="UP001217918">
    <property type="component" value="Unassembled WGS sequence"/>
</dbReference>
<organism evidence="1 2">
    <name type="scientific">Phyllachora maydis</name>
    <dbReference type="NCBI Taxonomy" id="1825666"/>
    <lineage>
        <taxon>Eukaryota</taxon>
        <taxon>Fungi</taxon>
        <taxon>Dikarya</taxon>
        <taxon>Ascomycota</taxon>
        <taxon>Pezizomycotina</taxon>
        <taxon>Sordariomycetes</taxon>
        <taxon>Sordariomycetidae</taxon>
        <taxon>Phyllachorales</taxon>
        <taxon>Phyllachoraceae</taxon>
        <taxon>Phyllachora</taxon>
    </lineage>
</organism>
<proteinExistence type="predicted"/>
<gene>
    <name evidence="1" type="ORF">P8C59_007067</name>
</gene>
<sequence>MSHGKAVPTELKSLINRASSSFKLAFFADPAMISSYAELEWHSSIGRYLLVNSYVYLAYSIATRLSSKCAREGC</sequence>
<evidence type="ECO:0000313" key="1">
    <source>
        <dbReference type="EMBL" id="KAK2072730.1"/>
    </source>
</evidence>
<reference evidence="1" key="1">
    <citation type="journal article" date="2023" name="Mol. Plant Microbe Interact.">
        <title>Elucidating the Obligate Nature and Biological Capacity of an Invasive Fungal Corn Pathogen.</title>
        <authorList>
            <person name="MacCready J.S."/>
            <person name="Roggenkamp E.M."/>
            <person name="Gdanetz K."/>
            <person name="Chilvers M.I."/>
        </authorList>
    </citation>
    <scope>NUCLEOTIDE SEQUENCE</scope>
    <source>
        <strain evidence="1">PM02</strain>
    </source>
</reference>
<dbReference type="EMBL" id="JAQQPM010000006">
    <property type="protein sequence ID" value="KAK2072730.1"/>
    <property type="molecule type" value="Genomic_DNA"/>
</dbReference>
<protein>
    <submittedName>
        <fullName evidence="1">Uncharacterized protein</fullName>
    </submittedName>
</protein>
<name>A0AAD9I8T7_9PEZI</name>